<organism evidence="7 8">
    <name type="scientific">Chamaesiphon minutus (strain ATCC 27169 / PCC 6605)</name>
    <dbReference type="NCBI Taxonomy" id="1173020"/>
    <lineage>
        <taxon>Bacteria</taxon>
        <taxon>Bacillati</taxon>
        <taxon>Cyanobacteriota</taxon>
        <taxon>Cyanophyceae</taxon>
        <taxon>Gomontiellales</taxon>
        <taxon>Chamaesiphonaceae</taxon>
        <taxon>Chamaesiphon</taxon>
    </lineage>
</organism>
<dbReference type="AlphaFoldDB" id="K9UEH8"/>
<keyword evidence="3" id="KW-0238">DNA-binding</keyword>
<keyword evidence="2" id="KW-0815">Transposition</keyword>
<dbReference type="KEGG" id="cmp:Cha6605_1673"/>
<dbReference type="InterPro" id="IPR027805">
    <property type="entry name" value="Transposase_HTH_dom"/>
</dbReference>
<gene>
    <name evidence="7" type="ORF">Cha6605_1673</name>
</gene>
<dbReference type="InterPro" id="IPR002559">
    <property type="entry name" value="Transposase_11"/>
</dbReference>
<dbReference type="NCBIfam" id="NF033581">
    <property type="entry name" value="transpos_IS5_4"/>
    <property type="match status" value="1"/>
</dbReference>
<dbReference type="PANTHER" id="PTHR23080">
    <property type="entry name" value="THAP DOMAIN PROTEIN"/>
    <property type="match status" value="1"/>
</dbReference>
<dbReference type="EMBL" id="CP003600">
    <property type="protein sequence ID" value="AFY92811.1"/>
    <property type="molecule type" value="Genomic_DNA"/>
</dbReference>
<evidence type="ECO:0000256" key="4">
    <source>
        <dbReference type="ARBA" id="ARBA00023172"/>
    </source>
</evidence>
<dbReference type="Pfam" id="PF13613">
    <property type="entry name" value="HTH_Tnp_4"/>
    <property type="match status" value="1"/>
</dbReference>
<evidence type="ECO:0000313" key="8">
    <source>
        <dbReference type="Proteomes" id="UP000010366"/>
    </source>
</evidence>
<sequence>MTYQQLKYLHPKAFKRRCGVQPNTFNLMVEILKPDLDRRGKKGGQCKLSVEDQLLLVLEYWREYRTQFHISTSWNLSESAVCRLIRKVETLLMNSGKFRLPGKKQLYQQADNWQVIVVDVTESPIERPKKSKEITTAARKKHHTLKAQVVVNQETGQIICTAFGKGKVHDFRLFKLDRLPMLPNQLCLADKGYQGLAKLHPDSCLPTKKPRQGKLDNSERQHNRSLARLRIVVEHVNRKLKIFRILAERYRNRRRRFGLRFNLISAILNFELSSPF</sequence>
<evidence type="ECO:0000259" key="5">
    <source>
        <dbReference type="Pfam" id="PF01609"/>
    </source>
</evidence>
<evidence type="ECO:0000313" key="7">
    <source>
        <dbReference type="EMBL" id="AFY92811.1"/>
    </source>
</evidence>
<protein>
    <submittedName>
        <fullName evidence="7">Transposase family protein</fullName>
    </submittedName>
</protein>
<reference evidence="7 8" key="1">
    <citation type="submission" date="2012-05" db="EMBL/GenBank/DDBJ databases">
        <title>Finished chromosome of genome of Chamaesiphon sp. PCC 6605.</title>
        <authorList>
            <consortium name="US DOE Joint Genome Institute"/>
            <person name="Gugger M."/>
            <person name="Coursin T."/>
            <person name="Rippka R."/>
            <person name="Tandeau De Marsac N."/>
            <person name="Huntemann M."/>
            <person name="Wei C.-L."/>
            <person name="Han J."/>
            <person name="Detter J.C."/>
            <person name="Han C."/>
            <person name="Tapia R."/>
            <person name="Chen A."/>
            <person name="Kyrpides N."/>
            <person name="Mavromatis K."/>
            <person name="Markowitz V."/>
            <person name="Szeto E."/>
            <person name="Ivanova N."/>
            <person name="Pagani I."/>
            <person name="Pati A."/>
            <person name="Goodwin L."/>
            <person name="Nordberg H.P."/>
            <person name="Cantor M.N."/>
            <person name="Hua S.X."/>
            <person name="Woyke T."/>
            <person name="Kerfeld C.A."/>
        </authorList>
    </citation>
    <scope>NUCLEOTIDE SEQUENCE [LARGE SCALE GENOMIC DNA]</scope>
    <source>
        <strain evidence="8">ATCC 27169 / PCC 6605</strain>
    </source>
</reference>
<keyword evidence="8" id="KW-1185">Reference proteome</keyword>
<evidence type="ECO:0000256" key="3">
    <source>
        <dbReference type="ARBA" id="ARBA00023125"/>
    </source>
</evidence>
<dbReference type="STRING" id="1173020.Cha6605_1673"/>
<feature type="domain" description="Transposase Helix-turn-helix" evidence="6">
    <location>
        <begin position="46"/>
        <end position="97"/>
    </location>
</feature>
<evidence type="ECO:0000256" key="2">
    <source>
        <dbReference type="ARBA" id="ARBA00022578"/>
    </source>
</evidence>
<dbReference type="Proteomes" id="UP000010366">
    <property type="component" value="Chromosome"/>
</dbReference>
<dbReference type="HOGENOM" id="CLU_073820_3_1_3"/>
<keyword evidence="4" id="KW-0233">DNA recombination</keyword>
<name>K9UEH8_CHAP6</name>
<dbReference type="eggNOG" id="COG1234">
    <property type="taxonomic scope" value="Bacteria"/>
</dbReference>
<comment type="similarity">
    <text evidence="1">Belongs to the transposase 11 family.</text>
</comment>
<dbReference type="GO" id="GO:0006313">
    <property type="term" value="P:DNA transposition"/>
    <property type="evidence" value="ECO:0007669"/>
    <property type="project" value="InterPro"/>
</dbReference>
<dbReference type="Pfam" id="PF01609">
    <property type="entry name" value="DDE_Tnp_1"/>
    <property type="match status" value="1"/>
</dbReference>
<accession>K9UEH8</accession>
<evidence type="ECO:0000256" key="1">
    <source>
        <dbReference type="ARBA" id="ARBA00010075"/>
    </source>
</evidence>
<dbReference type="GO" id="GO:0004803">
    <property type="term" value="F:transposase activity"/>
    <property type="evidence" value="ECO:0007669"/>
    <property type="project" value="InterPro"/>
</dbReference>
<proteinExistence type="inferred from homology"/>
<feature type="domain" description="Transposase IS4-like" evidence="5">
    <location>
        <begin position="114"/>
        <end position="266"/>
    </location>
</feature>
<dbReference type="InterPro" id="IPR047959">
    <property type="entry name" value="Transpos_IS5"/>
</dbReference>
<evidence type="ECO:0000259" key="6">
    <source>
        <dbReference type="Pfam" id="PF13613"/>
    </source>
</evidence>
<dbReference type="GO" id="GO:0003677">
    <property type="term" value="F:DNA binding"/>
    <property type="evidence" value="ECO:0007669"/>
    <property type="project" value="UniProtKB-KW"/>
</dbReference>